<proteinExistence type="predicted"/>
<organism evidence="1 2">
    <name type="scientific">Caenimonas sedimenti</name>
    <dbReference type="NCBI Taxonomy" id="2596921"/>
    <lineage>
        <taxon>Bacteria</taxon>
        <taxon>Pseudomonadati</taxon>
        <taxon>Pseudomonadota</taxon>
        <taxon>Betaproteobacteria</taxon>
        <taxon>Burkholderiales</taxon>
        <taxon>Comamonadaceae</taxon>
        <taxon>Caenimonas</taxon>
    </lineage>
</organism>
<protein>
    <submittedName>
        <fullName evidence="1">Uncharacterized protein</fullName>
    </submittedName>
</protein>
<dbReference type="RefSeq" id="WP_145897402.1">
    <property type="nucleotide sequence ID" value="NZ_VOBQ01000033.1"/>
</dbReference>
<dbReference type="EMBL" id="VOBQ01000033">
    <property type="protein sequence ID" value="TWO64003.1"/>
    <property type="molecule type" value="Genomic_DNA"/>
</dbReference>
<dbReference type="AlphaFoldDB" id="A0A562ZDL0"/>
<evidence type="ECO:0000313" key="1">
    <source>
        <dbReference type="EMBL" id="TWO64003.1"/>
    </source>
</evidence>
<dbReference type="Proteomes" id="UP000318199">
    <property type="component" value="Unassembled WGS sequence"/>
</dbReference>
<dbReference type="OrthoDB" id="9126739at2"/>
<reference evidence="1 2" key="1">
    <citation type="submission" date="2019-07" db="EMBL/GenBank/DDBJ databases">
        <title>Caenimonas sedimenti sp. nov., isolated from activated sludge.</title>
        <authorList>
            <person name="Xu J."/>
        </authorList>
    </citation>
    <scope>NUCLEOTIDE SEQUENCE [LARGE SCALE GENOMIC DNA]</scope>
    <source>
        <strain evidence="1 2">HX-9-20</strain>
    </source>
</reference>
<accession>A0A562ZDL0</accession>
<name>A0A562ZDL0_9BURK</name>
<keyword evidence="2" id="KW-1185">Reference proteome</keyword>
<comment type="caution">
    <text evidence="1">The sequence shown here is derived from an EMBL/GenBank/DDBJ whole genome shotgun (WGS) entry which is preliminary data.</text>
</comment>
<sequence>MLFFEYLRLSPSYGLAKRDVKGLLDPECTLPSYFSEVQSTYALLGDVHRVLFRLWWRQRGIKAFGMAVPKGGEPAQRAAGVANPVLSFEGDRFRWHDVYRGLRVLTFRVARPDWELWRIGAMSEVGYDTTRDKRERIRLDPRGPREVSGPEEVEAREIVTKATIRALQRAEARAENAARGHFPCDDQVDHSLFNYRMLRKRKQALHRWEKSEMDRLLASQLATDNRANE</sequence>
<gene>
    <name evidence="1" type="ORF">FN976_28370</name>
</gene>
<evidence type="ECO:0000313" key="2">
    <source>
        <dbReference type="Proteomes" id="UP000318199"/>
    </source>
</evidence>